<keyword evidence="3" id="KW-1185">Reference proteome</keyword>
<dbReference type="OrthoDB" id="9788260at2"/>
<evidence type="ECO:0000259" key="1">
    <source>
        <dbReference type="Pfam" id="PF12146"/>
    </source>
</evidence>
<dbReference type="AlphaFoldDB" id="A0A2D2B158"/>
<accession>A0A2D2B158</accession>
<feature type="domain" description="Serine aminopeptidase S33" evidence="1">
    <location>
        <begin position="42"/>
        <end position="296"/>
    </location>
</feature>
<protein>
    <submittedName>
        <fullName evidence="2">Lysophospholipase</fullName>
    </submittedName>
</protein>
<dbReference type="EMBL" id="CP024201">
    <property type="protein sequence ID" value="ATQ43947.1"/>
    <property type="molecule type" value="Genomic_DNA"/>
</dbReference>
<dbReference type="SUPFAM" id="SSF53474">
    <property type="entry name" value="alpha/beta-Hydrolases"/>
    <property type="match status" value="1"/>
</dbReference>
<dbReference type="RefSeq" id="WP_099623195.1">
    <property type="nucleotide sequence ID" value="NZ_CP024201.1"/>
</dbReference>
<dbReference type="Gene3D" id="3.40.50.1820">
    <property type="entry name" value="alpha/beta hydrolase"/>
    <property type="match status" value="1"/>
</dbReference>
<dbReference type="Pfam" id="PF12146">
    <property type="entry name" value="Hydrolase_4"/>
    <property type="match status" value="1"/>
</dbReference>
<proteinExistence type="predicted"/>
<evidence type="ECO:0000313" key="2">
    <source>
        <dbReference type="EMBL" id="ATQ43947.1"/>
    </source>
</evidence>
<dbReference type="KEGG" id="cmb:CSW64_16890"/>
<name>A0A2D2B158_9CAUL</name>
<evidence type="ECO:0000313" key="3">
    <source>
        <dbReference type="Proteomes" id="UP000228945"/>
    </source>
</evidence>
<dbReference type="InterPro" id="IPR022742">
    <property type="entry name" value="Hydrolase_4"/>
</dbReference>
<dbReference type="PANTHER" id="PTHR11614">
    <property type="entry name" value="PHOSPHOLIPASE-RELATED"/>
    <property type="match status" value="1"/>
</dbReference>
<reference evidence="2 3" key="1">
    <citation type="submission" date="2017-10" db="EMBL/GenBank/DDBJ databases">
        <title>Genome sequence of Caulobacter mirabilis FWC38.</title>
        <authorList>
            <person name="Fiebig A."/>
            <person name="Crosson S."/>
        </authorList>
    </citation>
    <scope>NUCLEOTIDE SEQUENCE [LARGE SCALE GENOMIC DNA]</scope>
    <source>
        <strain evidence="2 3">FWC 38</strain>
    </source>
</reference>
<dbReference type="InterPro" id="IPR051044">
    <property type="entry name" value="MAG_DAG_Lipase"/>
</dbReference>
<dbReference type="Proteomes" id="UP000228945">
    <property type="component" value="Chromosome"/>
</dbReference>
<organism evidence="2 3">
    <name type="scientific">Caulobacter mirabilis</name>
    <dbReference type="NCBI Taxonomy" id="69666"/>
    <lineage>
        <taxon>Bacteria</taxon>
        <taxon>Pseudomonadati</taxon>
        <taxon>Pseudomonadota</taxon>
        <taxon>Alphaproteobacteria</taxon>
        <taxon>Caulobacterales</taxon>
        <taxon>Caulobacteraceae</taxon>
        <taxon>Caulobacter</taxon>
    </lineage>
</organism>
<dbReference type="InterPro" id="IPR029058">
    <property type="entry name" value="AB_hydrolase_fold"/>
</dbReference>
<gene>
    <name evidence="2" type="ORF">CSW64_16890</name>
</gene>
<sequence>MTEQAPLVSIPEAPVPPGGTAEWIRGAGAVRLRAALFPATGAPRGTVVLSGGRTEPIEKYYEVIGELRQRGFAVLVHDWRGQGLSQRLLPDRLKGHAHGFKDFVEDYRALLRHYGNCLPGPWIALGHSMGGCLTLLALAHGAGPFAAAVLSAPMLGLQTGDRPKWLSQLLAWVMGRIRPDGYILGDPGDPHGETFETNIVTHDRRRYARNRAFYDAEPGLRLNAGTWGWLDFAFAASRWLKSADGPTRLELPVAVVAAGDEKLVDNGDQQQITARLPNGRWTVIPGAYHELLQETDDIRAAFWREFDAVADAVAPKV</sequence>